<proteinExistence type="inferred from homology"/>
<dbReference type="Proteomes" id="UP001303046">
    <property type="component" value="Unassembled WGS sequence"/>
</dbReference>
<organism evidence="5 6">
    <name type="scientific">Necator americanus</name>
    <name type="common">Human hookworm</name>
    <dbReference type="NCBI Taxonomy" id="51031"/>
    <lineage>
        <taxon>Eukaryota</taxon>
        <taxon>Metazoa</taxon>
        <taxon>Ecdysozoa</taxon>
        <taxon>Nematoda</taxon>
        <taxon>Chromadorea</taxon>
        <taxon>Rhabditida</taxon>
        <taxon>Rhabditina</taxon>
        <taxon>Rhabditomorpha</taxon>
        <taxon>Strongyloidea</taxon>
        <taxon>Ancylostomatidae</taxon>
        <taxon>Bunostominae</taxon>
        <taxon>Necator</taxon>
    </lineage>
</organism>
<dbReference type="InterPro" id="IPR036396">
    <property type="entry name" value="Cyt_P450_sf"/>
</dbReference>
<keyword evidence="6" id="KW-1185">Reference proteome</keyword>
<accession>A0ABR1DRA8</accession>
<reference evidence="5 6" key="1">
    <citation type="submission" date="2023-08" db="EMBL/GenBank/DDBJ databases">
        <title>A Necator americanus chromosomal reference genome.</title>
        <authorList>
            <person name="Ilik V."/>
            <person name="Petrzelkova K.J."/>
            <person name="Pardy F."/>
            <person name="Fuh T."/>
            <person name="Niatou-Singa F.S."/>
            <person name="Gouil Q."/>
            <person name="Baker L."/>
            <person name="Ritchie M.E."/>
            <person name="Jex A.R."/>
            <person name="Gazzola D."/>
            <person name="Li H."/>
            <person name="Toshio Fujiwara R."/>
            <person name="Zhan B."/>
            <person name="Aroian R.V."/>
            <person name="Pafco B."/>
            <person name="Schwarz E.M."/>
        </authorList>
    </citation>
    <scope>NUCLEOTIDE SEQUENCE [LARGE SCALE GENOMIC DNA]</scope>
    <source>
        <strain evidence="5 6">Aroian</strain>
        <tissue evidence="5">Whole animal</tissue>
    </source>
</reference>
<keyword evidence="4" id="KW-0503">Monooxygenase</keyword>
<comment type="similarity">
    <text evidence="1">Belongs to the cytochrome P450 family.</text>
</comment>
<keyword evidence="4" id="KW-0560">Oxidoreductase</keyword>
<dbReference type="EMBL" id="JAVFWL010000005">
    <property type="protein sequence ID" value="KAK6752969.1"/>
    <property type="molecule type" value="Genomic_DNA"/>
</dbReference>
<gene>
    <name evidence="5" type="primary">Necator_chrV.g17314</name>
    <name evidence="5" type="ORF">RB195_012525</name>
</gene>
<dbReference type="Pfam" id="PF00067">
    <property type="entry name" value="p450"/>
    <property type="match status" value="1"/>
</dbReference>
<dbReference type="InterPro" id="IPR002401">
    <property type="entry name" value="Cyt_P450_E_grp-I"/>
</dbReference>
<protein>
    <recommendedName>
        <fullName evidence="7">Unspecific monooxygenase</fullName>
    </recommendedName>
</protein>
<evidence type="ECO:0000313" key="5">
    <source>
        <dbReference type="EMBL" id="KAK6752969.1"/>
    </source>
</evidence>
<dbReference type="PANTHER" id="PTHR24300:SF369">
    <property type="entry name" value="CYTOCHROME P450 FAMILY"/>
    <property type="match status" value="1"/>
</dbReference>
<keyword evidence="3" id="KW-0408">Iron</keyword>
<evidence type="ECO:0000256" key="2">
    <source>
        <dbReference type="ARBA" id="ARBA00022723"/>
    </source>
</evidence>
<dbReference type="Gene3D" id="1.10.630.10">
    <property type="entry name" value="Cytochrome P450"/>
    <property type="match status" value="1"/>
</dbReference>
<keyword evidence="2" id="KW-0479">Metal-binding</keyword>
<dbReference type="SUPFAM" id="SSF48264">
    <property type="entry name" value="Cytochrome P450"/>
    <property type="match status" value="1"/>
</dbReference>
<evidence type="ECO:0000256" key="3">
    <source>
        <dbReference type="ARBA" id="ARBA00023004"/>
    </source>
</evidence>
<sequence length="171" mass="19554">MVKMKRELSHNASLPLVIISDYGTLKETFVKDGDAFAGKFQVQEFSNVFRGGVYGIVDTVGEMWRDHRRFALHILRDFGLGKDGMEQRILLEMEAMTETLNDHHGVELNLQDVFDVAVGSVINQLLFGYRFDEEHIDEFRQMKTLISRQMRIFAGPGATMLFVNPWAPPSD</sequence>
<comment type="caution">
    <text evidence="5">The sequence shown here is derived from an EMBL/GenBank/DDBJ whole genome shotgun (WGS) entry which is preliminary data.</text>
</comment>
<evidence type="ECO:0000313" key="6">
    <source>
        <dbReference type="Proteomes" id="UP001303046"/>
    </source>
</evidence>
<evidence type="ECO:0008006" key="7">
    <source>
        <dbReference type="Google" id="ProtNLM"/>
    </source>
</evidence>
<name>A0ABR1DRA8_NECAM</name>
<dbReference type="InterPro" id="IPR050182">
    <property type="entry name" value="Cytochrome_P450_fam2"/>
</dbReference>
<dbReference type="PANTHER" id="PTHR24300">
    <property type="entry name" value="CYTOCHROME P450 508A4-RELATED"/>
    <property type="match status" value="1"/>
</dbReference>
<dbReference type="InterPro" id="IPR001128">
    <property type="entry name" value="Cyt_P450"/>
</dbReference>
<evidence type="ECO:0000256" key="4">
    <source>
        <dbReference type="ARBA" id="ARBA00023033"/>
    </source>
</evidence>
<evidence type="ECO:0000256" key="1">
    <source>
        <dbReference type="ARBA" id="ARBA00010617"/>
    </source>
</evidence>
<dbReference type="PRINTS" id="PR00463">
    <property type="entry name" value="EP450I"/>
</dbReference>